<organism evidence="1 2">
    <name type="scientific">Tanacetum coccineum</name>
    <dbReference type="NCBI Taxonomy" id="301880"/>
    <lineage>
        <taxon>Eukaryota</taxon>
        <taxon>Viridiplantae</taxon>
        <taxon>Streptophyta</taxon>
        <taxon>Embryophyta</taxon>
        <taxon>Tracheophyta</taxon>
        <taxon>Spermatophyta</taxon>
        <taxon>Magnoliopsida</taxon>
        <taxon>eudicotyledons</taxon>
        <taxon>Gunneridae</taxon>
        <taxon>Pentapetalae</taxon>
        <taxon>asterids</taxon>
        <taxon>campanulids</taxon>
        <taxon>Asterales</taxon>
        <taxon>Asteraceae</taxon>
        <taxon>Asteroideae</taxon>
        <taxon>Anthemideae</taxon>
        <taxon>Anthemidinae</taxon>
        <taxon>Tanacetum</taxon>
    </lineage>
</organism>
<dbReference type="Proteomes" id="UP001151760">
    <property type="component" value="Unassembled WGS sequence"/>
</dbReference>
<dbReference type="EMBL" id="BQNB010012797">
    <property type="protein sequence ID" value="GJT08026.1"/>
    <property type="molecule type" value="Genomic_DNA"/>
</dbReference>
<keyword evidence="2" id="KW-1185">Reference proteome</keyword>
<protein>
    <submittedName>
        <fullName evidence="1">Uncharacterized protein</fullName>
    </submittedName>
</protein>
<evidence type="ECO:0000313" key="2">
    <source>
        <dbReference type="Proteomes" id="UP001151760"/>
    </source>
</evidence>
<proteinExistence type="predicted"/>
<reference evidence="1" key="2">
    <citation type="submission" date="2022-01" db="EMBL/GenBank/DDBJ databases">
        <authorList>
            <person name="Yamashiro T."/>
            <person name="Shiraishi A."/>
            <person name="Satake H."/>
            <person name="Nakayama K."/>
        </authorList>
    </citation>
    <scope>NUCLEOTIDE SEQUENCE</scope>
</reference>
<name>A0ABQ5B3K4_9ASTR</name>
<comment type="caution">
    <text evidence="1">The sequence shown here is derived from an EMBL/GenBank/DDBJ whole genome shotgun (WGS) entry which is preliminary data.</text>
</comment>
<evidence type="ECO:0000313" key="1">
    <source>
        <dbReference type="EMBL" id="GJT08026.1"/>
    </source>
</evidence>
<accession>A0ABQ5B3K4</accession>
<reference evidence="1" key="1">
    <citation type="journal article" date="2022" name="Int. J. Mol. Sci.">
        <title>Draft Genome of Tanacetum Coccineum: Genomic Comparison of Closely Related Tanacetum-Family Plants.</title>
        <authorList>
            <person name="Yamashiro T."/>
            <person name="Shiraishi A."/>
            <person name="Nakayama K."/>
            <person name="Satake H."/>
        </authorList>
    </citation>
    <scope>NUCLEOTIDE SEQUENCE</scope>
</reference>
<gene>
    <name evidence="1" type="ORF">Tco_0842488</name>
</gene>
<sequence>MYIYSYSNLDKLRWLAETLKKGSPFRQDINELPLRSYQLWKKTFYEETHKIDDMTELPKSPPKKTYKEDLESEIVMVKIPRCMAWLGSTNAYDEPIGSLEVEETLGTTIEVEPLDHMKLEDLGLNIYNHNIPLSFRKVPGLDEPESQSQPLPSCPYLDISLGDQRGPEPPIKPQSPGNFKMKVVESLTIHMLPLPHVAYSHPGLGDLNKYYGFKPGLLGQSGSLGVDFSNLEMIEDVWELKSKEVSFLGRGLNLPVRPKEVEKVKIKDTRQLEHIIQQPLFQHIAHSYHNGV</sequence>